<dbReference type="Proteomes" id="UP001642464">
    <property type="component" value="Unassembled WGS sequence"/>
</dbReference>
<dbReference type="SUPFAM" id="SSF50494">
    <property type="entry name" value="Trypsin-like serine proteases"/>
    <property type="match status" value="1"/>
</dbReference>
<feature type="signal peptide" evidence="2">
    <location>
        <begin position="1"/>
        <end position="23"/>
    </location>
</feature>
<feature type="region of interest" description="Disordered" evidence="1">
    <location>
        <begin position="386"/>
        <end position="422"/>
    </location>
</feature>
<dbReference type="InterPro" id="IPR027417">
    <property type="entry name" value="P-loop_NTPase"/>
</dbReference>
<protein>
    <recommendedName>
        <fullName evidence="6">Serine protease</fullName>
    </recommendedName>
</protein>
<dbReference type="Gene3D" id="2.40.10.120">
    <property type="match status" value="1"/>
</dbReference>
<evidence type="ECO:0000313" key="3">
    <source>
        <dbReference type="EMBL" id="CAK9074178.1"/>
    </source>
</evidence>
<evidence type="ECO:0000313" key="4">
    <source>
        <dbReference type="EMBL" id="CAK9074208.1"/>
    </source>
</evidence>
<dbReference type="Gene3D" id="3.40.50.300">
    <property type="entry name" value="P-loop containing nucleotide triphosphate hydrolases"/>
    <property type="match status" value="1"/>
</dbReference>
<proteinExistence type="predicted"/>
<comment type="caution">
    <text evidence="3">The sequence shown here is derived from an EMBL/GenBank/DDBJ whole genome shotgun (WGS) entry which is preliminary data.</text>
</comment>
<evidence type="ECO:0000313" key="5">
    <source>
        <dbReference type="Proteomes" id="UP001642464"/>
    </source>
</evidence>
<dbReference type="EMBL" id="CAXAMM010035413">
    <property type="protein sequence ID" value="CAK9074208.1"/>
    <property type="molecule type" value="Genomic_DNA"/>
</dbReference>
<reference evidence="3 5" key="1">
    <citation type="submission" date="2024-02" db="EMBL/GenBank/DDBJ databases">
        <authorList>
            <person name="Chen Y."/>
            <person name="Shah S."/>
            <person name="Dougan E. K."/>
            <person name="Thang M."/>
            <person name="Chan C."/>
        </authorList>
    </citation>
    <scope>NUCLEOTIDE SEQUENCE [LARGE SCALE GENOMIC DNA]</scope>
</reference>
<keyword evidence="2" id="KW-0732">Signal</keyword>
<accession>A0ABP0PEY8</accession>
<evidence type="ECO:0000256" key="2">
    <source>
        <dbReference type="SAM" id="SignalP"/>
    </source>
</evidence>
<gene>
    <name evidence="3" type="ORF">SCF082_LOCUS36154</name>
    <name evidence="4" type="ORF">SCF082_LOCUS36164</name>
</gene>
<name>A0ABP0PEY8_9DINO</name>
<dbReference type="InterPro" id="IPR009003">
    <property type="entry name" value="Peptidase_S1_PA"/>
</dbReference>
<organism evidence="3 5">
    <name type="scientific">Durusdinium trenchii</name>
    <dbReference type="NCBI Taxonomy" id="1381693"/>
    <lineage>
        <taxon>Eukaryota</taxon>
        <taxon>Sar</taxon>
        <taxon>Alveolata</taxon>
        <taxon>Dinophyceae</taxon>
        <taxon>Suessiales</taxon>
        <taxon>Symbiodiniaceae</taxon>
        <taxon>Durusdinium</taxon>
    </lineage>
</organism>
<dbReference type="EMBL" id="CAXAMM010035402">
    <property type="protein sequence ID" value="CAK9074178.1"/>
    <property type="molecule type" value="Genomic_DNA"/>
</dbReference>
<feature type="chain" id="PRO_5045029421" description="Serine protease" evidence="2">
    <location>
        <begin position="24"/>
        <end position="422"/>
    </location>
</feature>
<dbReference type="Pfam" id="PF13365">
    <property type="entry name" value="Trypsin_2"/>
    <property type="match status" value="1"/>
</dbReference>
<evidence type="ECO:0008006" key="6">
    <source>
        <dbReference type="Google" id="ProtNLM"/>
    </source>
</evidence>
<sequence>MKAVPLLFLAAACCAPPPPATLAIPVPPVVSVESAAGFGSGTVIRQEGSRTWVLTSAHNKTETVEGQAVLERHEHPYLDAELLLVDLDPVKVTPMRGDAPAMGELLMALGHPLAGPAQPQLGLAGETAGKMSCPSLFGMSGGPVVDAQGRLVGIVDSLTHLTRSADGQDFYFPSFSNYDTAAKFIARGHGTRFTTKFAKALKEAAHRLYGIPAVHFAFEEVKDEPQDIFFGKTPREAYIALSETFFKPLHGQSIFGSLILKEIAFAAQQPEGYNVCVISDCGFREEIEPVVAALGADNVILVRLHRDGCDFEGDSRSYIDLDDLGVRTLDIENNGTTDELAMAVQTELNPWIIERNAAVQAQLDAAEEERANFALVADDDELAEELAADQDGNSRGTDGDIITEEGRIIDGATGETKGREIR</sequence>
<keyword evidence="5" id="KW-1185">Reference proteome</keyword>
<evidence type="ECO:0000256" key="1">
    <source>
        <dbReference type="SAM" id="MobiDB-lite"/>
    </source>
</evidence>